<dbReference type="GO" id="GO:0006144">
    <property type="term" value="P:purine nucleobase metabolic process"/>
    <property type="evidence" value="ECO:0007669"/>
    <property type="project" value="UniProtKB-KW"/>
</dbReference>
<organism evidence="5">
    <name type="scientific">Methyloraptor flagellatus</name>
    <dbReference type="NCBI Taxonomy" id="3162530"/>
    <lineage>
        <taxon>Bacteria</taxon>
        <taxon>Pseudomonadati</taxon>
        <taxon>Pseudomonadota</taxon>
        <taxon>Alphaproteobacteria</taxon>
        <taxon>Hyphomicrobiales</taxon>
        <taxon>Ancalomicrobiaceae</taxon>
        <taxon>Methyloraptor</taxon>
    </lineage>
</organism>
<evidence type="ECO:0000256" key="1">
    <source>
        <dbReference type="ARBA" id="ARBA00011738"/>
    </source>
</evidence>
<name>A0AAU7XAW3_9HYPH</name>
<gene>
    <name evidence="5" type="ORF">ABS361_01100</name>
</gene>
<dbReference type="EC" id="4.3.2.3" evidence="5"/>
<dbReference type="GO" id="GO:0004848">
    <property type="term" value="F:ureidoglycolate hydrolase activity"/>
    <property type="evidence" value="ECO:0007669"/>
    <property type="project" value="InterPro"/>
</dbReference>
<dbReference type="GO" id="GO:0050385">
    <property type="term" value="F:ureidoglycolate lyase activity"/>
    <property type="evidence" value="ECO:0007669"/>
    <property type="project" value="UniProtKB-EC"/>
</dbReference>
<dbReference type="InterPro" id="IPR024060">
    <property type="entry name" value="Ureidoglycolate_lyase_dom_sf"/>
</dbReference>
<accession>A0AAU7XAW3</accession>
<comment type="catalytic activity">
    <reaction evidence="4">
        <text>(S)-ureidoglycolate = urea + glyoxylate</text>
        <dbReference type="Rhea" id="RHEA:11304"/>
        <dbReference type="ChEBI" id="CHEBI:16199"/>
        <dbReference type="ChEBI" id="CHEBI:36655"/>
        <dbReference type="ChEBI" id="CHEBI:57296"/>
        <dbReference type="EC" id="4.3.2.3"/>
    </reaction>
</comment>
<dbReference type="CDD" id="cd20298">
    <property type="entry name" value="cupin_UAH"/>
    <property type="match status" value="1"/>
</dbReference>
<dbReference type="EMBL" id="CP158568">
    <property type="protein sequence ID" value="XBY44932.1"/>
    <property type="molecule type" value="Genomic_DNA"/>
</dbReference>
<sequence>MLVLHAERISREAFAPFGALLDPAIDRPRINFAGPTTNDRPAARANLAIVRPPVVASGVVIDVVERHPFSTQAFMPLDVAAYVIVVAPDGADGQADLDRARAFVVPGTTGIVYGVGTWHVGMSVLERPGGMAMLVHEDGTDDDCEYVTVPGFSVVW</sequence>
<evidence type="ECO:0000256" key="3">
    <source>
        <dbReference type="ARBA" id="ARBA00023239"/>
    </source>
</evidence>
<reference evidence="5" key="1">
    <citation type="submission" date="2024-06" db="EMBL/GenBank/DDBJ databases">
        <title>Methylostella associata gen. nov., sp. nov., a novel Ancalomicrobiaceae-affiliated facultatively methylotrophic bacteria that feed on methanotrophs of the genus Methylococcus.</title>
        <authorList>
            <person name="Saltykova V."/>
            <person name="Danilova O.V."/>
            <person name="Oshkin I.Y."/>
            <person name="Belova S.E."/>
            <person name="Pimenov N.V."/>
            <person name="Dedysh S.N."/>
        </authorList>
    </citation>
    <scope>NUCLEOTIDE SEQUENCE</scope>
    <source>
        <strain evidence="5">S20</strain>
    </source>
</reference>
<dbReference type="RefSeq" id="WP_407050024.1">
    <property type="nucleotide sequence ID" value="NZ_CP158568.1"/>
</dbReference>
<dbReference type="InterPro" id="IPR047233">
    <property type="entry name" value="UAH_cupin"/>
</dbReference>
<dbReference type="SUPFAM" id="SSF51182">
    <property type="entry name" value="RmlC-like cupins"/>
    <property type="match status" value="1"/>
</dbReference>
<keyword evidence="2" id="KW-0659">Purine metabolism</keyword>
<dbReference type="PANTHER" id="PTHR21221:SF1">
    <property type="entry name" value="UREIDOGLYCOLATE LYASE"/>
    <property type="match status" value="1"/>
</dbReference>
<evidence type="ECO:0000313" key="5">
    <source>
        <dbReference type="EMBL" id="XBY44932.1"/>
    </source>
</evidence>
<dbReference type="InterPro" id="IPR011051">
    <property type="entry name" value="RmlC_Cupin_sf"/>
</dbReference>
<dbReference type="PANTHER" id="PTHR21221">
    <property type="entry name" value="UREIDOGLYCOLATE HYDROLASE"/>
    <property type="match status" value="1"/>
</dbReference>
<dbReference type="Pfam" id="PF04115">
    <property type="entry name" value="Ureidogly_lyase"/>
    <property type="match status" value="1"/>
</dbReference>
<comment type="subunit">
    <text evidence="1">Homodimer.</text>
</comment>
<dbReference type="KEGG" id="mflg:ABS361_01100"/>
<evidence type="ECO:0000256" key="2">
    <source>
        <dbReference type="ARBA" id="ARBA00022631"/>
    </source>
</evidence>
<proteinExistence type="predicted"/>
<evidence type="ECO:0000256" key="4">
    <source>
        <dbReference type="ARBA" id="ARBA00047684"/>
    </source>
</evidence>
<dbReference type="Gene3D" id="2.60.120.480">
    <property type="entry name" value="Ureidoglycolate hydrolase"/>
    <property type="match status" value="1"/>
</dbReference>
<keyword evidence="3 5" id="KW-0456">Lyase</keyword>
<dbReference type="GO" id="GO:0000256">
    <property type="term" value="P:allantoin catabolic process"/>
    <property type="evidence" value="ECO:0007669"/>
    <property type="project" value="InterPro"/>
</dbReference>
<dbReference type="InterPro" id="IPR007247">
    <property type="entry name" value="Ureidogly_lyase"/>
</dbReference>
<dbReference type="AlphaFoldDB" id="A0AAU7XAW3"/>
<protein>
    <submittedName>
        <fullName evidence="5">Ureidoglycolate lyase</fullName>
        <ecNumber evidence="5">4.3.2.3</ecNumber>
    </submittedName>
</protein>